<dbReference type="OrthoDB" id="5554229at2759"/>
<proteinExistence type="predicted"/>
<dbReference type="Pfam" id="PF00078">
    <property type="entry name" value="RVT_1"/>
    <property type="match status" value="1"/>
</dbReference>
<dbReference type="GO" id="GO:0008233">
    <property type="term" value="F:peptidase activity"/>
    <property type="evidence" value="ECO:0007669"/>
    <property type="project" value="UniProtKB-KW"/>
</dbReference>
<dbReference type="FunFam" id="3.10.10.10:FF:000007">
    <property type="entry name" value="Retrovirus-related Pol polyprotein from transposon 17.6-like Protein"/>
    <property type="match status" value="1"/>
</dbReference>
<feature type="compositionally biased region" description="Gly residues" evidence="9">
    <location>
        <begin position="464"/>
        <end position="474"/>
    </location>
</feature>
<feature type="coiled-coil region" evidence="8">
    <location>
        <begin position="1457"/>
        <end position="1484"/>
    </location>
</feature>
<dbReference type="PANTHER" id="PTHR37984:SF5">
    <property type="entry name" value="PROTEIN NYNRIN-LIKE"/>
    <property type="match status" value="1"/>
</dbReference>
<feature type="compositionally biased region" description="Basic and acidic residues" evidence="9">
    <location>
        <begin position="559"/>
        <end position="572"/>
    </location>
</feature>
<dbReference type="GO" id="GO:0006508">
    <property type="term" value="P:proteolysis"/>
    <property type="evidence" value="ECO:0007669"/>
    <property type="project" value="UniProtKB-KW"/>
</dbReference>
<comment type="caution">
    <text evidence="12">The sequence shown here is derived from an EMBL/GenBank/DDBJ whole genome shotgun (WGS) entry which is preliminary data.</text>
</comment>
<dbReference type="InterPro" id="IPR041373">
    <property type="entry name" value="RT_RNaseH"/>
</dbReference>
<keyword evidence="13" id="KW-1185">Reference proteome</keyword>
<evidence type="ECO:0000313" key="13">
    <source>
        <dbReference type="Proteomes" id="UP000265515"/>
    </source>
</evidence>
<dbReference type="Gene3D" id="3.30.70.270">
    <property type="match status" value="1"/>
</dbReference>
<evidence type="ECO:0000256" key="9">
    <source>
        <dbReference type="SAM" id="MobiDB-lite"/>
    </source>
</evidence>
<dbReference type="InterPro" id="IPR012337">
    <property type="entry name" value="RNaseH-like_sf"/>
</dbReference>
<keyword evidence="1" id="KW-0645">Protease</keyword>
<evidence type="ECO:0000256" key="2">
    <source>
        <dbReference type="ARBA" id="ARBA00022679"/>
    </source>
</evidence>
<sequence length="1666" mass="186415">MVSHQSNIPQERLISSSSTATSTSSSSSSSSSSSTSSIPSTSSIRDQATVLHSMTELPSGEIMPNPETNLVEVMRTRSDWDPSAVDKQAAVASWFPRSRSDGVQSATVERRSMDKERKRTDKESRSADKESRSTDKEKRSTDKERRTTDPKDDKRKVGREGDGAGKEEREAGEEQEEEEEEEKEEGEMRRKGGKRTRRTERGGGGVAWAAEGARAADRQKRDEGQGRERNERNWEKEVEEDIREVMGGKDEEEEDGDDGYAEEEDEDDDGDDGDDYDDGDVEEEEEDQEEEKPGKAEETNPKEDENNKRHVAVEKRHAKYPLNKDTEIHQPSSQKSQRSFQEIQRFSHDSQHSSQESQRASQEMMEDGTSASSSSSSSGSPVNSRDRRAASNGTSGNGSSSGSSDGGEGGDRSRGAKDVHYGGKEVGVGRRANEGVRQVYGNLDAEREEGGKGGERLAKLAGKRLGGPGGGVGTGDDEGSGRQVGVGTGGSDINHQRAIVMISEAFRDQGVGRGRVGDEGEGGGGFTEVVKVDTEEKGNGEEEAEEEEKEEDAEEEEKKEEGKEEKEGKEGGEEVEGKEERASKHDPKEEGGGGGGRNGPDRDDMETASSGSFEVHPGGQTHQQGKNDDQDPDGEEDSDAEKMKRVENEALEDRFADKERARKAADRIARLGQQRYSGTLQALFAEFEQLTSTPGLAIAPDDLLTNFCRATPEKFDVALYSVGHKDWRSFGRAALEMEAKLHVQAPSSDRRKGAFPRGGRRGKAAFTHAGSASGSDSDSQPDAPSGGTGSVAETDVAAVVTQAVLGALQSQRKFSTTTASATTKGKDKGRRPFSSQRPNLPRDVHMPAEPLNPSILPWHDLKIQEGVWRRRKERGVCLSNRAQLNDLLAKGWIRPSSSPYGAPVLFVRKKNKDLRLCIDYRKLNAQTVKNARLLPRIDDLLERLGGAKYFSKLDLKSGYHQILIQPNDRYKTAFKTRYGHFEWVVMPFGLTNAPTTFQAAMTNEFRAMLDRFVLVYLDDILVYNRSLEDHLGHLRRVLETLRRAKYKANRDKCEFVRQELEYLGHFVTPEGISPLSDKIQAVQEWPEPRNVTDVRSFLVLEQHDGVDWHPVEYFSKKMPLVHSIDDARKKELLAFVHALKRWRHFLLGRSQFRWVTDNNPLVFYKIQNTVNSTIARWMAFIGQFDFFPDHILGKSNRFADALSRRPDHCTQPSRSTTICGTASSLATKPTPSFATTILVPGLLGDVTRYCESCEVCRRCKSRNHRPYGELRPLPVPLRRREAIAMDITGPFPKHKTGVDGILTVVDRLTKFAMFLPCRYHAKAPKLAEVLYAGWIRTKGYPKEIVCDRDTQFMSDFWLALIKRWDSSLKPSSARHPQIDGQTERAHQTAQVLLRTLIRPDQKDWVERLSDVELAYNSSIHPAIGIMPFEFEHGSPVTSPLDTITPRMAESDDHLLFLRRMQELLVKARHQMAKTQQRMSQQANRQRLPCSFRAGDLVWVSAAEFSLEQDISRKLLPKWMGPWTIIEPAGDAPEGPSFTIQVPSHLPVYPVFHCSKLARYTPADHDDFPGRRTQDPPSMDGFQEVGDIISQRSYGIKPTEFLVHFAYCTHRADRWLTRAEIQATAPDVLARYEHKMQGKPISWAPRRARVQVPPSDRRFRPRPGLTS</sequence>
<reference evidence="12 13" key="1">
    <citation type="journal article" date="2018" name="Cell">
        <title>The Chara Genome: Secondary Complexity and Implications for Plant Terrestrialization.</title>
        <authorList>
            <person name="Nishiyama T."/>
            <person name="Sakayama H."/>
            <person name="Vries J.D."/>
            <person name="Buschmann H."/>
            <person name="Saint-Marcoux D."/>
            <person name="Ullrich K.K."/>
            <person name="Haas F.B."/>
            <person name="Vanderstraeten L."/>
            <person name="Becker D."/>
            <person name="Lang D."/>
            <person name="Vosolsobe S."/>
            <person name="Rombauts S."/>
            <person name="Wilhelmsson P.K.I."/>
            <person name="Janitza P."/>
            <person name="Kern R."/>
            <person name="Heyl A."/>
            <person name="Rumpler F."/>
            <person name="Villalobos L.I.A.C."/>
            <person name="Clay J.M."/>
            <person name="Skokan R."/>
            <person name="Toyoda A."/>
            <person name="Suzuki Y."/>
            <person name="Kagoshima H."/>
            <person name="Schijlen E."/>
            <person name="Tajeshwar N."/>
            <person name="Catarino B."/>
            <person name="Hetherington A.J."/>
            <person name="Saltykova A."/>
            <person name="Bonnot C."/>
            <person name="Breuninger H."/>
            <person name="Symeonidi A."/>
            <person name="Radhakrishnan G.V."/>
            <person name="Van Nieuwerburgh F."/>
            <person name="Deforce D."/>
            <person name="Chang C."/>
            <person name="Karol K.G."/>
            <person name="Hedrich R."/>
            <person name="Ulvskov P."/>
            <person name="Glockner G."/>
            <person name="Delwiche C.F."/>
            <person name="Petrasek J."/>
            <person name="Van de Peer Y."/>
            <person name="Friml J."/>
            <person name="Beilby M."/>
            <person name="Dolan L."/>
            <person name="Kohara Y."/>
            <person name="Sugano S."/>
            <person name="Fujiyama A."/>
            <person name="Delaux P.-M."/>
            <person name="Quint M."/>
            <person name="TheiBen G."/>
            <person name="Hagemann M."/>
            <person name="Harholt J."/>
            <person name="Dunand C."/>
            <person name="Zachgo S."/>
            <person name="Langdale J."/>
            <person name="Maumus F."/>
            <person name="Straeten D.V.D."/>
            <person name="Gould S.B."/>
            <person name="Rensing S.A."/>
        </authorList>
    </citation>
    <scope>NUCLEOTIDE SEQUENCE [LARGE SCALE GENOMIC DNA]</scope>
    <source>
        <strain evidence="12 13">S276</strain>
    </source>
</reference>
<feature type="compositionally biased region" description="Basic and acidic residues" evidence="9">
    <location>
        <begin position="108"/>
        <end position="169"/>
    </location>
</feature>
<organism evidence="12 13">
    <name type="scientific">Chara braunii</name>
    <name type="common">Braun's stonewort</name>
    <dbReference type="NCBI Taxonomy" id="69332"/>
    <lineage>
        <taxon>Eukaryota</taxon>
        <taxon>Viridiplantae</taxon>
        <taxon>Streptophyta</taxon>
        <taxon>Charophyceae</taxon>
        <taxon>Charales</taxon>
        <taxon>Characeae</taxon>
        <taxon>Chara</taxon>
    </lineage>
</organism>
<evidence type="ECO:0000313" key="12">
    <source>
        <dbReference type="EMBL" id="GBG80128.1"/>
    </source>
</evidence>
<dbReference type="Proteomes" id="UP000265515">
    <property type="component" value="Unassembled WGS sequence"/>
</dbReference>
<feature type="compositionally biased region" description="Basic and acidic residues" evidence="9">
    <location>
        <begin position="578"/>
        <end position="591"/>
    </location>
</feature>
<dbReference type="InterPro" id="IPR000477">
    <property type="entry name" value="RT_dom"/>
</dbReference>
<feature type="region of interest" description="Disordered" evidence="9">
    <location>
        <begin position="1"/>
        <end position="436"/>
    </location>
</feature>
<keyword evidence="5" id="KW-0255">Endonuclease</keyword>
<keyword evidence="2" id="KW-0808">Transferase</keyword>
<keyword evidence="8" id="KW-0175">Coiled coil</keyword>
<dbReference type="InterPro" id="IPR050951">
    <property type="entry name" value="Retrovirus_Pol_polyprotein"/>
</dbReference>
<feature type="region of interest" description="Disordered" evidence="9">
    <location>
        <begin position="506"/>
        <end position="659"/>
    </location>
</feature>
<dbReference type="CDD" id="cd01647">
    <property type="entry name" value="RT_LTR"/>
    <property type="match status" value="1"/>
</dbReference>
<evidence type="ECO:0000256" key="7">
    <source>
        <dbReference type="ARBA" id="ARBA00022918"/>
    </source>
</evidence>
<feature type="compositionally biased region" description="Acidic residues" evidence="9">
    <location>
        <begin position="170"/>
        <end position="185"/>
    </location>
</feature>
<keyword evidence="4" id="KW-0540">Nuclease</keyword>
<dbReference type="Gene3D" id="3.30.420.10">
    <property type="entry name" value="Ribonuclease H-like superfamily/Ribonuclease H"/>
    <property type="match status" value="1"/>
</dbReference>
<dbReference type="InterPro" id="IPR001584">
    <property type="entry name" value="Integrase_cat-core"/>
</dbReference>
<evidence type="ECO:0000256" key="3">
    <source>
        <dbReference type="ARBA" id="ARBA00022695"/>
    </source>
</evidence>
<dbReference type="GO" id="GO:0003676">
    <property type="term" value="F:nucleic acid binding"/>
    <property type="evidence" value="ECO:0007669"/>
    <property type="project" value="InterPro"/>
</dbReference>
<dbReference type="CDD" id="cd09274">
    <property type="entry name" value="RNase_HI_RT_Ty3"/>
    <property type="match status" value="1"/>
</dbReference>
<feature type="region of interest" description="Disordered" evidence="9">
    <location>
        <begin position="744"/>
        <end position="790"/>
    </location>
</feature>
<evidence type="ECO:0000259" key="10">
    <source>
        <dbReference type="PROSITE" id="PS50878"/>
    </source>
</evidence>
<feature type="region of interest" description="Disordered" evidence="9">
    <location>
        <begin position="461"/>
        <end position="492"/>
    </location>
</feature>
<dbReference type="Pfam" id="PF17917">
    <property type="entry name" value="RT_RNaseH"/>
    <property type="match status" value="1"/>
</dbReference>
<evidence type="ECO:0000256" key="8">
    <source>
        <dbReference type="SAM" id="Coils"/>
    </source>
</evidence>
<feature type="compositionally biased region" description="Low complexity" evidence="9">
    <location>
        <begin position="370"/>
        <end position="380"/>
    </location>
</feature>
<dbReference type="SUPFAM" id="SSF53098">
    <property type="entry name" value="Ribonuclease H-like"/>
    <property type="match status" value="1"/>
</dbReference>
<gene>
    <name evidence="12" type="ORF">CBR_g30495</name>
</gene>
<keyword evidence="6" id="KW-0378">Hydrolase</keyword>
<dbReference type="Gene3D" id="3.10.10.10">
    <property type="entry name" value="HIV Type 1 Reverse Transcriptase, subunit A, domain 1"/>
    <property type="match status" value="1"/>
</dbReference>
<protein>
    <recommendedName>
        <fullName evidence="14">Reverse transcriptase</fullName>
    </recommendedName>
</protein>
<feature type="compositionally biased region" description="Basic and acidic residues" evidence="9">
    <location>
        <begin position="291"/>
        <end position="315"/>
    </location>
</feature>
<feature type="compositionally biased region" description="Basic and acidic residues" evidence="9">
    <location>
        <begin position="409"/>
        <end position="434"/>
    </location>
</feature>
<feature type="domain" description="Reverse transcriptase" evidence="10">
    <location>
        <begin position="888"/>
        <end position="1067"/>
    </location>
</feature>
<dbReference type="GO" id="GO:0004519">
    <property type="term" value="F:endonuclease activity"/>
    <property type="evidence" value="ECO:0007669"/>
    <property type="project" value="UniProtKB-KW"/>
</dbReference>
<dbReference type="GO" id="GO:0015074">
    <property type="term" value="P:DNA integration"/>
    <property type="evidence" value="ECO:0007669"/>
    <property type="project" value="InterPro"/>
</dbReference>
<dbReference type="GO" id="GO:0003964">
    <property type="term" value="F:RNA-directed DNA polymerase activity"/>
    <property type="evidence" value="ECO:0007669"/>
    <property type="project" value="UniProtKB-KW"/>
</dbReference>
<dbReference type="InterPro" id="IPR043502">
    <property type="entry name" value="DNA/RNA_pol_sf"/>
</dbReference>
<dbReference type="Gramene" id="GBG80128">
    <property type="protein sequence ID" value="GBG80128"/>
    <property type="gene ID" value="CBR_g30495"/>
</dbReference>
<feature type="compositionally biased region" description="Basic and acidic residues" evidence="9">
    <location>
        <begin position="530"/>
        <end position="540"/>
    </location>
</feature>
<keyword evidence="7" id="KW-0695">RNA-directed DNA polymerase</keyword>
<dbReference type="InterPro" id="IPR043128">
    <property type="entry name" value="Rev_trsase/Diguanyl_cyclase"/>
</dbReference>
<feature type="compositionally biased region" description="Low complexity" evidence="9">
    <location>
        <begin position="769"/>
        <end position="785"/>
    </location>
</feature>
<dbReference type="SUPFAM" id="SSF56672">
    <property type="entry name" value="DNA/RNA polymerases"/>
    <property type="match status" value="1"/>
</dbReference>
<evidence type="ECO:0000256" key="6">
    <source>
        <dbReference type="ARBA" id="ARBA00022801"/>
    </source>
</evidence>
<name>A0A388LCW0_CHABU</name>
<evidence type="ECO:0000256" key="4">
    <source>
        <dbReference type="ARBA" id="ARBA00022722"/>
    </source>
</evidence>
<feature type="region of interest" description="Disordered" evidence="9">
    <location>
        <begin position="812"/>
        <end position="848"/>
    </location>
</feature>
<feature type="compositionally biased region" description="Low complexity" evidence="9">
    <location>
        <begin position="391"/>
        <end position="403"/>
    </location>
</feature>
<feature type="compositionally biased region" description="Acidic residues" evidence="9">
    <location>
        <begin position="541"/>
        <end position="558"/>
    </location>
</feature>
<feature type="compositionally biased region" description="Acidic residues" evidence="9">
    <location>
        <begin position="250"/>
        <end position="290"/>
    </location>
</feature>
<feature type="compositionally biased region" description="Polar residues" evidence="9">
    <location>
        <begin position="329"/>
        <end position="344"/>
    </location>
</feature>
<feature type="compositionally biased region" description="Low complexity" evidence="9">
    <location>
        <begin position="15"/>
        <end position="43"/>
    </location>
</feature>
<evidence type="ECO:0000256" key="1">
    <source>
        <dbReference type="ARBA" id="ARBA00022670"/>
    </source>
</evidence>
<dbReference type="InterPro" id="IPR036397">
    <property type="entry name" value="RNaseH_sf"/>
</dbReference>
<dbReference type="PROSITE" id="PS50994">
    <property type="entry name" value="INTEGRASE"/>
    <property type="match status" value="1"/>
</dbReference>
<evidence type="ECO:0000259" key="11">
    <source>
        <dbReference type="PROSITE" id="PS50994"/>
    </source>
</evidence>
<dbReference type="PROSITE" id="PS50878">
    <property type="entry name" value="RT_POL"/>
    <property type="match status" value="1"/>
</dbReference>
<feature type="domain" description="Integrase catalytic" evidence="11">
    <location>
        <begin position="1270"/>
        <end position="1435"/>
    </location>
</feature>
<accession>A0A388LCW0</accession>
<feature type="compositionally biased region" description="Basic and acidic residues" evidence="9">
    <location>
        <begin position="640"/>
        <end position="659"/>
    </location>
</feature>
<feature type="compositionally biased region" description="Basic and acidic residues" evidence="9">
    <location>
        <begin position="214"/>
        <end position="236"/>
    </location>
</feature>
<dbReference type="EMBL" id="BFEA01000337">
    <property type="protein sequence ID" value="GBG80128.1"/>
    <property type="molecule type" value="Genomic_DNA"/>
</dbReference>
<evidence type="ECO:0000256" key="5">
    <source>
        <dbReference type="ARBA" id="ARBA00022759"/>
    </source>
</evidence>
<dbReference type="PANTHER" id="PTHR37984">
    <property type="entry name" value="PROTEIN CBG26694"/>
    <property type="match status" value="1"/>
</dbReference>
<keyword evidence="3" id="KW-0548">Nucleotidyltransferase</keyword>
<evidence type="ECO:0008006" key="14">
    <source>
        <dbReference type="Google" id="ProtNLM"/>
    </source>
</evidence>
<feature type="compositionally biased region" description="Acidic residues" evidence="9">
    <location>
        <begin position="630"/>
        <end position="639"/>
    </location>
</feature>